<evidence type="ECO:0000313" key="3">
    <source>
        <dbReference type="EMBL" id="KRR00351.1"/>
    </source>
</evidence>
<feature type="signal peptide" evidence="2">
    <location>
        <begin position="1"/>
        <end position="23"/>
    </location>
</feature>
<keyword evidence="2" id="KW-0732">Signal</keyword>
<dbReference type="EMBL" id="LLXX01000165">
    <property type="protein sequence ID" value="KRR00351.1"/>
    <property type="molecule type" value="Genomic_DNA"/>
</dbReference>
<dbReference type="Proteomes" id="UP000051913">
    <property type="component" value="Unassembled WGS sequence"/>
</dbReference>
<dbReference type="OrthoDB" id="102964at2"/>
<sequence length="259" mass="27627">MTNRFLISVAAAAVIAGTGFANAQGTGTGRDAESPGTTKQQSAPSDRGGGSPGGAMQRDNGGTTGMKGAESEKSTGGEKKQRAEDKMNGDKGMKAEGKEDRPGTKADQKGQTTGQGTMQREQGTTQQRDQTTTKDRDQTVPQKDQKAQGKEDRMQTQTQGGAAGESTTTGQAGAAGKLSTEQRTQITSAIKETRVQPVTNVNFSISVGTKVPRDVTFHTLPERVVTIYPEWRRYKYILVKEQIVIVDPNTYEIVAVLEA</sequence>
<protein>
    <recommendedName>
        <fullName evidence="5">DUF1236 domain-containing protein</fullName>
    </recommendedName>
</protein>
<organism evidence="3 4">
    <name type="scientific">Bradyrhizobium valentinum</name>
    <dbReference type="NCBI Taxonomy" id="1518501"/>
    <lineage>
        <taxon>Bacteria</taxon>
        <taxon>Pseudomonadati</taxon>
        <taxon>Pseudomonadota</taxon>
        <taxon>Alphaproteobacteria</taxon>
        <taxon>Hyphomicrobiales</taxon>
        <taxon>Nitrobacteraceae</taxon>
        <taxon>Bradyrhizobium</taxon>
    </lineage>
</organism>
<evidence type="ECO:0000313" key="4">
    <source>
        <dbReference type="Proteomes" id="UP000051913"/>
    </source>
</evidence>
<feature type="compositionally biased region" description="Low complexity" evidence="1">
    <location>
        <begin position="109"/>
        <end position="130"/>
    </location>
</feature>
<proteinExistence type="predicted"/>
<reference evidence="3 4" key="1">
    <citation type="submission" date="2014-03" db="EMBL/GenBank/DDBJ databases">
        <title>Bradyrhizobium valentinum sp. nov., isolated from effective nodules of Lupinus mariae-josephae, a lupine endemic of basic-lime soils in Eastern Spain.</title>
        <authorList>
            <person name="Duran D."/>
            <person name="Rey L."/>
            <person name="Navarro A."/>
            <person name="Busquets A."/>
            <person name="Imperial J."/>
            <person name="Ruiz-Argueso T."/>
        </authorList>
    </citation>
    <scope>NUCLEOTIDE SEQUENCE [LARGE SCALE GENOMIC DNA]</scope>
    <source>
        <strain evidence="3 4">LmjM3</strain>
    </source>
</reference>
<comment type="caution">
    <text evidence="3">The sequence shown here is derived from an EMBL/GenBank/DDBJ whole genome shotgun (WGS) entry which is preliminary data.</text>
</comment>
<evidence type="ECO:0008006" key="5">
    <source>
        <dbReference type="Google" id="ProtNLM"/>
    </source>
</evidence>
<accession>A0A0R3KQY9</accession>
<keyword evidence="4" id="KW-1185">Reference proteome</keyword>
<feature type="compositionally biased region" description="Polar residues" evidence="1">
    <location>
        <begin position="35"/>
        <end position="44"/>
    </location>
</feature>
<dbReference type="InterPro" id="IPR009642">
    <property type="entry name" value="DUF1236"/>
</dbReference>
<feature type="chain" id="PRO_5009796817" description="DUF1236 domain-containing protein" evidence="2">
    <location>
        <begin position="24"/>
        <end position="259"/>
    </location>
</feature>
<gene>
    <name evidence="3" type="ORF">CP49_27785</name>
</gene>
<evidence type="ECO:0000256" key="2">
    <source>
        <dbReference type="SAM" id="SignalP"/>
    </source>
</evidence>
<dbReference type="Pfam" id="PF06823">
    <property type="entry name" value="DUF1236"/>
    <property type="match status" value="1"/>
</dbReference>
<name>A0A0R3KQY9_9BRAD</name>
<feature type="compositionally biased region" description="Polar residues" evidence="1">
    <location>
        <begin position="155"/>
        <end position="171"/>
    </location>
</feature>
<feature type="compositionally biased region" description="Basic and acidic residues" evidence="1">
    <location>
        <begin position="131"/>
        <end position="154"/>
    </location>
</feature>
<feature type="region of interest" description="Disordered" evidence="1">
    <location>
        <begin position="20"/>
        <end position="183"/>
    </location>
</feature>
<dbReference type="RefSeq" id="WP_057853629.1">
    <property type="nucleotide sequence ID" value="NZ_LLXX01000165.1"/>
</dbReference>
<evidence type="ECO:0000256" key="1">
    <source>
        <dbReference type="SAM" id="MobiDB-lite"/>
    </source>
</evidence>
<dbReference type="AlphaFoldDB" id="A0A0R3KQY9"/>
<feature type="compositionally biased region" description="Basic and acidic residues" evidence="1">
    <location>
        <begin position="69"/>
        <end position="108"/>
    </location>
</feature>